<comment type="subcellular location">
    <subcellularLocation>
        <location evidence="1">Membrane</location>
        <topology evidence="1">Multi-pass membrane protein</topology>
    </subcellularLocation>
</comment>
<dbReference type="GO" id="GO:0016020">
    <property type="term" value="C:membrane"/>
    <property type="evidence" value="ECO:0007669"/>
    <property type="project" value="UniProtKB-SubCell"/>
</dbReference>
<dbReference type="FunFam" id="3.40.50.720:FF:000143">
    <property type="entry name" value="Fatty acyl-CoA reductase"/>
    <property type="match status" value="1"/>
</dbReference>
<evidence type="ECO:0000256" key="1">
    <source>
        <dbReference type="ARBA" id="ARBA00004141"/>
    </source>
</evidence>
<dbReference type="GO" id="GO:0080019">
    <property type="term" value="F:alcohol-forming very long-chain fatty acyl-CoA reductase activity"/>
    <property type="evidence" value="ECO:0007669"/>
    <property type="project" value="InterPro"/>
</dbReference>
<gene>
    <name evidence="13" type="ORF">RR48_06508</name>
</gene>
<evidence type="ECO:0000256" key="5">
    <source>
        <dbReference type="ARBA" id="ARBA00022857"/>
    </source>
</evidence>
<comment type="function">
    <text evidence="10">Catalyzes the reduction of fatty acyl-CoA to fatty alcohols.</text>
</comment>
<protein>
    <recommendedName>
        <fullName evidence="10">Fatty acyl-CoA reductase</fullName>
        <ecNumber evidence="10">1.2.1.84</ecNumber>
    </recommendedName>
</protein>
<dbReference type="SUPFAM" id="SSF51735">
    <property type="entry name" value="NAD(P)-binding Rossmann-fold domains"/>
    <property type="match status" value="1"/>
</dbReference>
<feature type="domain" description="Thioester reductase (TE)" evidence="12">
    <location>
        <begin position="154"/>
        <end position="418"/>
    </location>
</feature>
<keyword evidence="6" id="KW-1133">Transmembrane helix</keyword>
<dbReference type="InterPro" id="IPR026055">
    <property type="entry name" value="FAR"/>
</dbReference>
<comment type="similarity">
    <text evidence="2 10">Belongs to the fatty acyl-CoA reductase family.</text>
</comment>
<dbReference type="InterPro" id="IPR013120">
    <property type="entry name" value="FAR_NAD-bd"/>
</dbReference>
<dbReference type="GO" id="GO:0102965">
    <property type="term" value="F:alcohol-forming long-chain fatty acyl-CoA reductase activity"/>
    <property type="evidence" value="ECO:0007669"/>
    <property type="project" value="UniProtKB-EC"/>
</dbReference>
<accession>A0A194RP76</accession>
<dbReference type="Gene3D" id="3.40.50.720">
    <property type="entry name" value="NAD(P)-binding Rossmann-like Domain"/>
    <property type="match status" value="1"/>
</dbReference>
<evidence type="ECO:0000313" key="13">
    <source>
        <dbReference type="EMBL" id="KPJ19648.1"/>
    </source>
</evidence>
<evidence type="ECO:0000256" key="9">
    <source>
        <dbReference type="ARBA" id="ARBA00052530"/>
    </source>
</evidence>
<evidence type="ECO:0000256" key="3">
    <source>
        <dbReference type="ARBA" id="ARBA00022516"/>
    </source>
</evidence>
<evidence type="ECO:0000256" key="2">
    <source>
        <dbReference type="ARBA" id="ARBA00005928"/>
    </source>
</evidence>
<evidence type="ECO:0000256" key="8">
    <source>
        <dbReference type="ARBA" id="ARBA00023136"/>
    </source>
</evidence>
<dbReference type="PANTHER" id="PTHR11011:SF60">
    <property type="entry name" value="FATTY ACYL-COA REDUCTASE-RELATED"/>
    <property type="match status" value="1"/>
</dbReference>
<dbReference type="EMBL" id="KQ459875">
    <property type="protein sequence ID" value="KPJ19648.1"/>
    <property type="molecule type" value="Genomic_DNA"/>
</dbReference>
<evidence type="ECO:0000259" key="12">
    <source>
        <dbReference type="Pfam" id="PF07993"/>
    </source>
</evidence>
<dbReference type="Pfam" id="PF07993">
    <property type="entry name" value="NAD_binding_4"/>
    <property type="match status" value="1"/>
</dbReference>
<dbReference type="Proteomes" id="UP000053240">
    <property type="component" value="Unassembled WGS sequence"/>
</dbReference>
<comment type="catalytic activity">
    <reaction evidence="9 10">
        <text>a long-chain fatty acyl-CoA + 2 NADPH + 2 H(+) = a long-chain primary fatty alcohol + 2 NADP(+) + CoA</text>
        <dbReference type="Rhea" id="RHEA:52716"/>
        <dbReference type="ChEBI" id="CHEBI:15378"/>
        <dbReference type="ChEBI" id="CHEBI:57287"/>
        <dbReference type="ChEBI" id="CHEBI:57783"/>
        <dbReference type="ChEBI" id="CHEBI:58349"/>
        <dbReference type="ChEBI" id="CHEBI:77396"/>
        <dbReference type="ChEBI" id="CHEBI:83139"/>
        <dbReference type="EC" id="1.2.1.84"/>
    </reaction>
</comment>
<keyword evidence="14" id="KW-1185">Reference proteome</keyword>
<organism evidence="13 14">
    <name type="scientific">Papilio machaon</name>
    <name type="common">Old World swallowtail butterfly</name>
    <dbReference type="NCBI Taxonomy" id="76193"/>
    <lineage>
        <taxon>Eukaryota</taxon>
        <taxon>Metazoa</taxon>
        <taxon>Ecdysozoa</taxon>
        <taxon>Arthropoda</taxon>
        <taxon>Hexapoda</taxon>
        <taxon>Insecta</taxon>
        <taxon>Pterygota</taxon>
        <taxon>Neoptera</taxon>
        <taxon>Endopterygota</taxon>
        <taxon>Lepidoptera</taxon>
        <taxon>Glossata</taxon>
        <taxon>Ditrysia</taxon>
        <taxon>Papilionoidea</taxon>
        <taxon>Papilionidae</taxon>
        <taxon>Papilioninae</taxon>
        <taxon>Papilio</taxon>
    </lineage>
</organism>
<dbReference type="PANTHER" id="PTHR11011">
    <property type="entry name" value="MALE STERILITY PROTEIN 2-RELATED"/>
    <property type="match status" value="1"/>
</dbReference>
<evidence type="ECO:0000256" key="10">
    <source>
        <dbReference type="RuleBase" id="RU363097"/>
    </source>
</evidence>
<reference evidence="13 14" key="1">
    <citation type="journal article" date="2015" name="Nat. Commun.">
        <title>Outbred genome sequencing and CRISPR/Cas9 gene editing in butterflies.</title>
        <authorList>
            <person name="Li X."/>
            <person name="Fan D."/>
            <person name="Zhang W."/>
            <person name="Liu G."/>
            <person name="Zhang L."/>
            <person name="Zhao L."/>
            <person name="Fang X."/>
            <person name="Chen L."/>
            <person name="Dong Y."/>
            <person name="Chen Y."/>
            <person name="Ding Y."/>
            <person name="Zhao R."/>
            <person name="Feng M."/>
            <person name="Zhu Y."/>
            <person name="Feng Y."/>
            <person name="Jiang X."/>
            <person name="Zhu D."/>
            <person name="Xiang H."/>
            <person name="Feng X."/>
            <person name="Li S."/>
            <person name="Wang J."/>
            <person name="Zhang G."/>
            <person name="Kronforst M.R."/>
            <person name="Wang W."/>
        </authorList>
    </citation>
    <scope>NUCLEOTIDE SEQUENCE [LARGE SCALE GENOMIC DNA]</scope>
    <source>
        <strain evidence="13">Ya'a_city_454_Pm</strain>
        <tissue evidence="13">Whole body</tissue>
    </source>
</reference>
<dbReference type="EC" id="1.2.1.84" evidence="10"/>
<dbReference type="AlphaFoldDB" id="A0A194RP76"/>
<dbReference type="InterPro" id="IPR036291">
    <property type="entry name" value="NAD(P)-bd_dom_sf"/>
</dbReference>
<evidence type="ECO:0000256" key="11">
    <source>
        <dbReference type="SAM" id="MobiDB-lite"/>
    </source>
</evidence>
<feature type="region of interest" description="Disordered" evidence="11">
    <location>
        <begin position="59"/>
        <end position="78"/>
    </location>
</feature>
<dbReference type="GO" id="GO:0035336">
    <property type="term" value="P:long-chain fatty-acyl-CoA metabolic process"/>
    <property type="evidence" value="ECO:0007669"/>
    <property type="project" value="TreeGrafter"/>
</dbReference>
<dbReference type="CDD" id="cd05236">
    <property type="entry name" value="FAR-N_SDR_e"/>
    <property type="match status" value="1"/>
</dbReference>
<evidence type="ECO:0000313" key="14">
    <source>
        <dbReference type="Proteomes" id="UP000053240"/>
    </source>
</evidence>
<proteinExistence type="inferred from homology"/>
<evidence type="ECO:0000256" key="7">
    <source>
        <dbReference type="ARBA" id="ARBA00023098"/>
    </source>
</evidence>
<keyword evidence="7 10" id="KW-0443">Lipid metabolism</keyword>
<name>A0A194RP76_PAPMA</name>
<keyword evidence="3 10" id="KW-0444">Lipid biosynthesis</keyword>
<keyword evidence="8" id="KW-0472">Membrane</keyword>
<dbReference type="GO" id="GO:0005777">
    <property type="term" value="C:peroxisome"/>
    <property type="evidence" value="ECO:0007669"/>
    <property type="project" value="TreeGrafter"/>
</dbReference>
<evidence type="ECO:0000256" key="6">
    <source>
        <dbReference type="ARBA" id="ARBA00022989"/>
    </source>
</evidence>
<dbReference type="InParanoid" id="A0A194RP76"/>
<sequence length="476" mass="53031">MANIKSMQTCADVREMNNINKTLTKANRTYTETGEPVEVGGVDTNIDIVDKYCADCTGQERVGEDSPAPPAPRPSSVRHTAVLPRQECAHHRSYCIASETVRQRVRVVATLAQWPRARADVTAHSRAKRKLSFSPAPRRPAAHRTINITQSLCTCFLGKILVEKLLRCCPGIENLYLLVRRKRGQDIYSRLEDIFEDPVFDRLKLVLPKFRHKVVGVPADCAAPGLGLSLEDRQLLTDKVNVMFHCAATVKFDEQLRAALATNVRAPLHLLRLARDMRALDVLMHVSTAYSNSHLAHVEERFYPCAADTDRLQLDLDNMTDAQIDEMLPTILGEWPNTYTFTKALAEKELRLHAGVIPLGVFRPAIVTSTAKEPLKCWLDNMYGPTGVAVGSATGMLRTLQCDARVTADLVPVDCVVSCLLAAARRVHLDYAAGSPPPEPPIFNYVSSVENRITWGDFKRHNFARIDSQPFSNAVW</sequence>
<evidence type="ECO:0000256" key="4">
    <source>
        <dbReference type="ARBA" id="ARBA00022692"/>
    </source>
</evidence>
<keyword evidence="10" id="KW-0560">Oxidoreductase</keyword>
<keyword evidence="5 10" id="KW-0521">NADP</keyword>
<keyword evidence="4" id="KW-0812">Transmembrane</keyword>